<proteinExistence type="predicted"/>
<organism evidence="2">
    <name type="scientific">marine sediment metagenome</name>
    <dbReference type="NCBI Taxonomy" id="412755"/>
    <lineage>
        <taxon>unclassified sequences</taxon>
        <taxon>metagenomes</taxon>
        <taxon>ecological metagenomes</taxon>
    </lineage>
</organism>
<dbReference type="Gene3D" id="3.30.1490.20">
    <property type="entry name" value="ATP-grasp fold, A domain"/>
    <property type="match status" value="1"/>
</dbReference>
<feature type="non-terminal residue" evidence="2">
    <location>
        <position position="1"/>
    </location>
</feature>
<dbReference type="SUPFAM" id="SSF56059">
    <property type="entry name" value="Glutathione synthetase ATP-binding domain-like"/>
    <property type="match status" value="1"/>
</dbReference>
<protein>
    <recommendedName>
        <fullName evidence="1">Pyruvate phosphate dikinase AMP/ATP-binding domain-containing protein</fullName>
    </recommendedName>
</protein>
<dbReference type="GO" id="GO:0016301">
    <property type="term" value="F:kinase activity"/>
    <property type="evidence" value="ECO:0007669"/>
    <property type="project" value="InterPro"/>
</dbReference>
<reference evidence="2" key="1">
    <citation type="journal article" date="2014" name="Front. Microbiol.">
        <title>High frequency of phylogenetically diverse reductive dehalogenase-homologous genes in deep subseafloor sedimentary metagenomes.</title>
        <authorList>
            <person name="Kawai M."/>
            <person name="Futagami T."/>
            <person name="Toyoda A."/>
            <person name="Takaki Y."/>
            <person name="Nishi S."/>
            <person name="Hori S."/>
            <person name="Arai W."/>
            <person name="Tsubouchi T."/>
            <person name="Morono Y."/>
            <person name="Uchiyama I."/>
            <person name="Ito T."/>
            <person name="Fujiyama A."/>
            <person name="Inagaki F."/>
            <person name="Takami H."/>
        </authorList>
    </citation>
    <scope>NUCLEOTIDE SEQUENCE</scope>
    <source>
        <strain evidence="2">Expedition CK06-06</strain>
    </source>
</reference>
<sequence length="243" mass="27588">NYLIDTFKNFRHEEQMGIVIDFSRKQFDQQSDFVRIGNGSLGGKGRGLAFVNRLLRRYNVYNSFDGVRISVPTTAIIGTSVFDKFLEKNNLLAYSLGEHSDSEIANIFVNAKLPKDTVADLNAFLDVVKYPVAIRSSSLLEDSHYQPFAGIFDTHMLPNCHQNRKVRLERLETAIKYIYASIFFKNSKNYIEATANRVEEEKMAVVIQKAVGSNRNNSFYPIISGVARSYNFYSVGNIKPEEG</sequence>
<feature type="non-terminal residue" evidence="2">
    <location>
        <position position="243"/>
    </location>
</feature>
<comment type="caution">
    <text evidence="2">The sequence shown here is derived from an EMBL/GenBank/DDBJ whole genome shotgun (WGS) entry which is preliminary data.</text>
</comment>
<name>X0Y478_9ZZZZ</name>
<dbReference type="Pfam" id="PF01326">
    <property type="entry name" value="PPDK_N"/>
    <property type="match status" value="1"/>
</dbReference>
<dbReference type="InterPro" id="IPR013815">
    <property type="entry name" value="ATP_grasp_subdomain_1"/>
</dbReference>
<dbReference type="GO" id="GO:0005524">
    <property type="term" value="F:ATP binding"/>
    <property type="evidence" value="ECO:0007669"/>
    <property type="project" value="InterPro"/>
</dbReference>
<dbReference type="EMBL" id="BARS01047990">
    <property type="protein sequence ID" value="GAG31666.1"/>
    <property type="molecule type" value="Genomic_DNA"/>
</dbReference>
<dbReference type="AlphaFoldDB" id="X0Y478"/>
<evidence type="ECO:0000259" key="1">
    <source>
        <dbReference type="Pfam" id="PF01326"/>
    </source>
</evidence>
<feature type="domain" description="Pyruvate phosphate dikinase AMP/ATP-binding" evidence="1">
    <location>
        <begin position="40"/>
        <end position="232"/>
    </location>
</feature>
<accession>X0Y478</accession>
<gene>
    <name evidence="2" type="ORF">S01H1_72008</name>
</gene>
<dbReference type="InterPro" id="IPR002192">
    <property type="entry name" value="PPDK_AMP/ATP-bd"/>
</dbReference>
<evidence type="ECO:0000313" key="2">
    <source>
        <dbReference type="EMBL" id="GAG31666.1"/>
    </source>
</evidence>